<dbReference type="Proteomes" id="UP000433502">
    <property type="component" value="Segment"/>
</dbReference>
<gene>
    <name evidence="1" type="ORF">RL2RES_170</name>
</gene>
<dbReference type="EMBL" id="MN549361">
    <property type="protein sequence ID" value="QGZ14192.1"/>
    <property type="molecule type" value="Genomic_DNA"/>
</dbReference>
<keyword evidence="2" id="KW-1185">Reference proteome</keyword>
<organism evidence="1 2">
    <name type="scientific">Rhizobium phage RL2RES</name>
    <dbReference type="NCBI Taxonomy" id="103371"/>
    <lineage>
        <taxon>Viruses</taxon>
        <taxon>Duplodnaviria</taxon>
        <taxon>Heunggongvirae</taxon>
        <taxon>Uroviricota</taxon>
        <taxon>Caudoviricetes</taxon>
        <taxon>Pootjesviridae</taxon>
        <taxon>Innesvirus</taxon>
        <taxon>Innesvirus RL2RES</taxon>
    </lineage>
</organism>
<evidence type="ECO:0000313" key="2">
    <source>
        <dbReference type="Proteomes" id="UP000433502"/>
    </source>
</evidence>
<sequence>MTLAINIESSVEDFPLITGTTKAPSSFIALAHLIGVDEKTLLEEVIPEVVKTDYWKKIGLTMKEIKAVLKHREIDFKDLSITSVLKNDTHYTDQLHTKKTEKDFIANVAKPEKTYVVVSRDHVWLIHDKKSVDPTWIVPNKQNSRRRLAAILEIVA</sequence>
<protein>
    <submittedName>
        <fullName evidence="1">Uncharacterized protein</fullName>
    </submittedName>
</protein>
<proteinExistence type="predicted"/>
<reference evidence="1 2" key="1">
    <citation type="submission" date="2019-10" db="EMBL/GenBank/DDBJ databases">
        <title>Complete genome sequence of bacteriophage vB_RLeM_RL2RES.</title>
        <authorList>
            <person name="Gunathilake D."/>
            <person name="Bhat S."/>
            <person name="Yost C.K."/>
            <person name="Hynes M.F."/>
        </authorList>
    </citation>
    <scope>NUCLEOTIDE SEQUENCE [LARGE SCALE GENOMIC DNA]</scope>
</reference>
<accession>A0A6B9J3I1</accession>
<name>A0A6B9J3I1_9CAUD</name>
<evidence type="ECO:0000313" key="1">
    <source>
        <dbReference type="EMBL" id="QGZ14192.1"/>
    </source>
</evidence>